<dbReference type="Pfam" id="PF03109">
    <property type="entry name" value="ABC1"/>
    <property type="match status" value="1"/>
</dbReference>
<name>A0A6C0BA01_9ZZZZ</name>
<evidence type="ECO:0000259" key="1">
    <source>
        <dbReference type="Pfam" id="PF03109"/>
    </source>
</evidence>
<reference evidence="2" key="1">
    <citation type="journal article" date="2020" name="Nature">
        <title>Giant virus diversity and host interactions through global metagenomics.</title>
        <authorList>
            <person name="Schulz F."/>
            <person name="Roux S."/>
            <person name="Paez-Espino D."/>
            <person name="Jungbluth S."/>
            <person name="Walsh D.A."/>
            <person name="Denef V.J."/>
            <person name="McMahon K.D."/>
            <person name="Konstantinidis K.T."/>
            <person name="Eloe-Fadrosh E.A."/>
            <person name="Kyrpides N.C."/>
            <person name="Woyke T."/>
        </authorList>
    </citation>
    <scope>NUCLEOTIDE SEQUENCE</scope>
    <source>
        <strain evidence="2">GVMAG-M-3300010158-59</strain>
    </source>
</reference>
<dbReference type="AlphaFoldDB" id="A0A6C0BA01"/>
<accession>A0A6C0BA01</accession>
<dbReference type="PANTHER" id="PTHR45890:SF1">
    <property type="entry name" value="AARF DOMAIN CONTAINING KINASE 2"/>
    <property type="match status" value="1"/>
</dbReference>
<protein>
    <recommendedName>
        <fullName evidence="1">ABC1 atypical kinase-like domain-containing protein</fullName>
    </recommendedName>
</protein>
<organism evidence="2">
    <name type="scientific">viral metagenome</name>
    <dbReference type="NCBI Taxonomy" id="1070528"/>
    <lineage>
        <taxon>unclassified sequences</taxon>
        <taxon>metagenomes</taxon>
        <taxon>organismal metagenomes</taxon>
    </lineage>
</organism>
<dbReference type="SUPFAM" id="SSF56112">
    <property type="entry name" value="Protein kinase-like (PK-like)"/>
    <property type="match status" value="1"/>
</dbReference>
<sequence>MLESMISKISDISILYVKMFQWFSYDFTDKMCDKKTIDTLFRNFLDKVKFSEEEIDREEITAMIEKCKAQNQELLVENTPINSGTIALAFKGTLDNKQVIIKLARKNIVNRIKNDINTIEVVNDILYFLDFIPFFNSIRQFTKFFIFNKDLLIKQTDFNQEIKNMQYFYTKFKQAKDIIVPNVYTEYSNEKVILMDFIDSVNIDTLEKEEYKIFFALFLKFFYNCVISKKIIHCDVHLGNILFVKRVNEMNQVEYKLCILDYGICLEIDVKEQNFLDEFLKQLLHDRDNYNNVFKNILNHMKDKYNLSVENFDLIIHDINQYVRTNTLLGGVSISHCDIYNFVKIVQKYDVIIPENIYKMLLCFVSLMGTSNKLSTIFSTSNEKQLFFRSIL</sequence>
<feature type="domain" description="ABC1 atypical kinase-like" evidence="1">
    <location>
        <begin position="76"/>
        <end position="285"/>
    </location>
</feature>
<dbReference type="PANTHER" id="PTHR45890">
    <property type="entry name" value="AARF DOMAIN CONTAINING KINASE 2 (PREDICTED)"/>
    <property type="match status" value="1"/>
</dbReference>
<proteinExistence type="predicted"/>
<evidence type="ECO:0000313" key="2">
    <source>
        <dbReference type="EMBL" id="QHS89075.1"/>
    </source>
</evidence>
<dbReference type="InterPro" id="IPR052402">
    <property type="entry name" value="ADCK_kinase"/>
</dbReference>
<dbReference type="EMBL" id="MN739104">
    <property type="protein sequence ID" value="QHS89075.1"/>
    <property type="molecule type" value="Genomic_DNA"/>
</dbReference>
<dbReference type="InterPro" id="IPR004147">
    <property type="entry name" value="ABC1_dom"/>
</dbReference>
<dbReference type="InterPro" id="IPR011009">
    <property type="entry name" value="Kinase-like_dom_sf"/>
</dbReference>